<evidence type="ECO:0000313" key="4">
    <source>
        <dbReference type="Proteomes" id="UP000192486"/>
    </source>
</evidence>
<keyword evidence="1" id="KW-1133">Transmembrane helix</keyword>
<reference evidence="3 4" key="1">
    <citation type="submission" date="2016-04" db="EMBL/GenBank/DDBJ databases">
        <title>Comparative Genomics and Epigenetics of Sporosarcina ureae.</title>
        <authorList>
            <person name="Oliver A.S."/>
            <person name="Cooper K.K."/>
        </authorList>
    </citation>
    <scope>NUCLEOTIDE SEQUENCE [LARGE SCALE GENOMIC DNA]</scope>
    <source>
        <strain evidence="3 4">S204</strain>
    </source>
</reference>
<dbReference type="InterPro" id="IPR038434">
    <property type="entry name" value="YARHG_sf"/>
</dbReference>
<dbReference type="Gene3D" id="1.20.58.1690">
    <property type="match status" value="1"/>
</dbReference>
<keyword evidence="4" id="KW-1185">Reference proteome</keyword>
<dbReference type="InterPro" id="IPR025582">
    <property type="entry name" value="YARHG_dom"/>
</dbReference>
<dbReference type="Pfam" id="PF08378">
    <property type="entry name" value="NERD"/>
    <property type="match status" value="1"/>
</dbReference>
<evidence type="ECO:0000313" key="3">
    <source>
        <dbReference type="EMBL" id="ARF14913.1"/>
    </source>
</evidence>
<evidence type="ECO:0000259" key="2">
    <source>
        <dbReference type="SMART" id="SM01324"/>
    </source>
</evidence>
<dbReference type="SMART" id="SM01324">
    <property type="entry name" value="YARHG"/>
    <property type="match status" value="1"/>
</dbReference>
<dbReference type="RefSeq" id="WP_029052713.1">
    <property type="nucleotide sequence ID" value="NZ_CP015108.1"/>
</dbReference>
<evidence type="ECO:0000256" key="1">
    <source>
        <dbReference type="SAM" id="Phobius"/>
    </source>
</evidence>
<feature type="transmembrane region" description="Helical" evidence="1">
    <location>
        <begin position="262"/>
        <end position="280"/>
    </location>
</feature>
<accession>A0ABN4YS86</accession>
<keyword evidence="1" id="KW-0812">Transmembrane</keyword>
<proteinExistence type="predicted"/>
<gene>
    <name evidence="3" type="ORF">SporoS204_12570</name>
</gene>
<feature type="domain" description="YARHG" evidence="2">
    <location>
        <begin position="320"/>
        <end position="400"/>
    </location>
</feature>
<dbReference type="InterPro" id="IPR011528">
    <property type="entry name" value="NERD"/>
</dbReference>
<sequence length="400" mass="46088">MGKVYGMKHLDRLIESATSAVVKKGLEGEKEILLMLEAHLPRHVFIIHNPTLLQYEADILVMEETIGFMFLEVKTWSENYIERFYPNGSIQTIKGMQKPLKQAENYRDELKKILSSDRGDVATQDPHQLISSVVVFNGISKEQFLHRQEVLDWEEELKNTFLTKHYFYAEESRGFYSWMLDAKKFTRSSVSNYFSKESFDRLIEVLVHDHDVNKNVIENKAPTIVRKSQQQTLANINALVSEHQRMILQESPALKVKKKRKLGILFGVLAIGIGAVGYILNDWRSGEESYVWQEDSAPGSQVFMDVNDDGSPQVTQGAYDYYILADSEFSELSETQLYGLSKSDLRLARNEVYARHGYVFESADLQAYFDSQMWYVADETYDGELTDVERNNVTLIHSLE</sequence>
<dbReference type="Proteomes" id="UP000192486">
    <property type="component" value="Chromosome"/>
</dbReference>
<dbReference type="Pfam" id="PF13308">
    <property type="entry name" value="YARHG"/>
    <property type="match status" value="1"/>
</dbReference>
<dbReference type="EMBL" id="CP015108">
    <property type="protein sequence ID" value="ARF14913.1"/>
    <property type="molecule type" value="Genomic_DNA"/>
</dbReference>
<keyword evidence="1" id="KW-0472">Membrane</keyword>
<name>A0ABN4YS86_SPOUR</name>
<organism evidence="3 4">
    <name type="scientific">Sporosarcina ureae</name>
    <dbReference type="NCBI Taxonomy" id="1571"/>
    <lineage>
        <taxon>Bacteria</taxon>
        <taxon>Bacillati</taxon>
        <taxon>Bacillota</taxon>
        <taxon>Bacilli</taxon>
        <taxon>Bacillales</taxon>
        <taxon>Caryophanaceae</taxon>
        <taxon>Sporosarcina</taxon>
    </lineage>
</organism>
<protein>
    <recommendedName>
        <fullName evidence="2">YARHG domain-containing protein</fullName>
    </recommendedName>
</protein>